<organism evidence="1 2">
    <name type="scientific">Tanacetum coccineum</name>
    <dbReference type="NCBI Taxonomy" id="301880"/>
    <lineage>
        <taxon>Eukaryota</taxon>
        <taxon>Viridiplantae</taxon>
        <taxon>Streptophyta</taxon>
        <taxon>Embryophyta</taxon>
        <taxon>Tracheophyta</taxon>
        <taxon>Spermatophyta</taxon>
        <taxon>Magnoliopsida</taxon>
        <taxon>eudicotyledons</taxon>
        <taxon>Gunneridae</taxon>
        <taxon>Pentapetalae</taxon>
        <taxon>asterids</taxon>
        <taxon>campanulids</taxon>
        <taxon>Asterales</taxon>
        <taxon>Asteraceae</taxon>
        <taxon>Asteroideae</taxon>
        <taxon>Anthemideae</taxon>
        <taxon>Anthemidinae</taxon>
        <taxon>Tanacetum</taxon>
    </lineage>
</organism>
<keyword evidence="2" id="KW-1185">Reference proteome</keyword>
<dbReference type="Proteomes" id="UP001151760">
    <property type="component" value="Unassembled WGS sequence"/>
</dbReference>
<sequence length="116" mass="13056">MRKMRWTGERCGRGVIGREYLRFWMRMRHEVRLEFSNGVVMEGATLVDFGFYAGGDGDGSRINRNLKRGNGGNADGMTHTGFTKYGSGKQVSPSEFSPGMLDLHSFHTEFLTEVVN</sequence>
<dbReference type="EMBL" id="BQNB010010536">
    <property type="protein sequence ID" value="GJS78593.1"/>
    <property type="molecule type" value="Genomic_DNA"/>
</dbReference>
<gene>
    <name evidence="1" type="ORF">Tco_0728474</name>
</gene>
<evidence type="ECO:0000313" key="2">
    <source>
        <dbReference type="Proteomes" id="UP001151760"/>
    </source>
</evidence>
<reference evidence="1" key="2">
    <citation type="submission" date="2022-01" db="EMBL/GenBank/DDBJ databases">
        <authorList>
            <person name="Yamashiro T."/>
            <person name="Shiraishi A."/>
            <person name="Satake H."/>
            <person name="Nakayama K."/>
        </authorList>
    </citation>
    <scope>NUCLEOTIDE SEQUENCE</scope>
</reference>
<protein>
    <submittedName>
        <fullName evidence="1">Uncharacterized protein</fullName>
    </submittedName>
</protein>
<comment type="caution">
    <text evidence="1">The sequence shown here is derived from an EMBL/GenBank/DDBJ whole genome shotgun (WGS) entry which is preliminary data.</text>
</comment>
<evidence type="ECO:0000313" key="1">
    <source>
        <dbReference type="EMBL" id="GJS78593.1"/>
    </source>
</evidence>
<proteinExistence type="predicted"/>
<reference evidence="1" key="1">
    <citation type="journal article" date="2022" name="Int. J. Mol. Sci.">
        <title>Draft Genome of Tanacetum Coccineum: Genomic Comparison of Closely Related Tanacetum-Family Plants.</title>
        <authorList>
            <person name="Yamashiro T."/>
            <person name="Shiraishi A."/>
            <person name="Nakayama K."/>
            <person name="Satake H."/>
        </authorList>
    </citation>
    <scope>NUCLEOTIDE SEQUENCE</scope>
</reference>
<name>A0ABQ4YPH3_9ASTR</name>
<accession>A0ABQ4YPH3</accession>